<accession>A0A6S6SGB4</accession>
<keyword evidence="3 4" id="KW-0443">Lipid metabolism</keyword>
<sequence>MKNRRLLKVGVALGSGGAKGWAHIGVLNALERMGIRPSIVAGTSIGALVGAAYACQRLDKLENWVLPMTWKDIIGYLDVSVKRGGLIEGDKLLEAIQQETCDDILIEETHKLFSAVATELGSGQEIWLREGSLLDAVRASIAMPGLFTPVERDGEWLTDGALVNPVPVSLCRAMGADIVIAVNVNTDNYGRYDLDGMLSAPQQRVDLKNDDHNGVSMWDRVSNQLVNSIQDRKDMILSRIAWGDSHAPGMYEVFGRTINIMQDRIARSRLAGDPPDVLLTPYVHDIAVMDFHKAKQAIAEGESSVYRMRPALEHLKQATQQN</sequence>
<dbReference type="SUPFAM" id="SSF52151">
    <property type="entry name" value="FabD/lysophospholipase-like"/>
    <property type="match status" value="1"/>
</dbReference>
<evidence type="ECO:0000256" key="1">
    <source>
        <dbReference type="ARBA" id="ARBA00022801"/>
    </source>
</evidence>
<evidence type="ECO:0000259" key="5">
    <source>
        <dbReference type="PROSITE" id="PS51635"/>
    </source>
</evidence>
<evidence type="ECO:0000256" key="4">
    <source>
        <dbReference type="PROSITE-ProRule" id="PRU01161"/>
    </source>
</evidence>
<name>A0A6S6SGB4_9GAMM</name>
<dbReference type="InterPro" id="IPR002641">
    <property type="entry name" value="PNPLA_dom"/>
</dbReference>
<evidence type="ECO:0000313" key="6">
    <source>
        <dbReference type="EMBL" id="CAA6804014.1"/>
    </source>
</evidence>
<dbReference type="GO" id="GO:0016787">
    <property type="term" value="F:hydrolase activity"/>
    <property type="evidence" value="ECO:0007669"/>
    <property type="project" value="UniProtKB-UniRule"/>
</dbReference>
<feature type="active site" description="Nucleophile" evidence="4">
    <location>
        <position position="44"/>
    </location>
</feature>
<proteinExistence type="predicted"/>
<feature type="short sequence motif" description="GXSXG" evidence="4">
    <location>
        <begin position="42"/>
        <end position="46"/>
    </location>
</feature>
<feature type="short sequence motif" description="DGA/G" evidence="4">
    <location>
        <begin position="159"/>
        <end position="161"/>
    </location>
</feature>
<feature type="active site" description="Proton acceptor" evidence="4">
    <location>
        <position position="159"/>
    </location>
</feature>
<feature type="domain" description="PNPLA" evidence="5">
    <location>
        <begin position="11"/>
        <end position="172"/>
    </location>
</feature>
<dbReference type="InterPro" id="IPR016035">
    <property type="entry name" value="Acyl_Trfase/lysoPLipase"/>
</dbReference>
<keyword evidence="1 4" id="KW-0378">Hydrolase</keyword>
<evidence type="ECO:0000256" key="2">
    <source>
        <dbReference type="ARBA" id="ARBA00022963"/>
    </source>
</evidence>
<keyword evidence="2 4" id="KW-0442">Lipid degradation</keyword>
<dbReference type="Gene3D" id="3.40.1090.10">
    <property type="entry name" value="Cytosolic phospholipase A2 catalytic domain"/>
    <property type="match status" value="2"/>
</dbReference>
<dbReference type="EMBL" id="CACVAY010000018">
    <property type="protein sequence ID" value="CAA6804014.1"/>
    <property type="molecule type" value="Genomic_DNA"/>
</dbReference>
<dbReference type="Pfam" id="PF01734">
    <property type="entry name" value="Patatin"/>
    <property type="match status" value="1"/>
</dbReference>
<reference evidence="6" key="1">
    <citation type="submission" date="2020-01" db="EMBL/GenBank/DDBJ databases">
        <authorList>
            <person name="Meier V. D."/>
            <person name="Meier V D."/>
        </authorList>
    </citation>
    <scope>NUCLEOTIDE SEQUENCE</scope>
    <source>
        <strain evidence="6">HLG_WM_MAG_07</strain>
    </source>
</reference>
<gene>
    <name evidence="6" type="ORF">HELGO_WM30878</name>
</gene>
<dbReference type="InterPro" id="IPR050301">
    <property type="entry name" value="NTE"/>
</dbReference>
<comment type="caution">
    <text evidence="4">Lacks conserved residue(s) required for the propagation of feature annotation.</text>
</comment>
<dbReference type="NCBIfam" id="NF007623">
    <property type="entry name" value="PRK10279.1"/>
    <property type="match status" value="1"/>
</dbReference>
<dbReference type="PANTHER" id="PTHR14226">
    <property type="entry name" value="NEUROPATHY TARGET ESTERASE/SWISS CHEESE D.MELANOGASTER"/>
    <property type="match status" value="1"/>
</dbReference>
<evidence type="ECO:0000256" key="3">
    <source>
        <dbReference type="ARBA" id="ARBA00023098"/>
    </source>
</evidence>
<protein>
    <submittedName>
        <fullName evidence="6">UPF0028 protein YchK</fullName>
    </submittedName>
</protein>
<dbReference type="GO" id="GO:0016042">
    <property type="term" value="P:lipid catabolic process"/>
    <property type="evidence" value="ECO:0007669"/>
    <property type="project" value="UniProtKB-UniRule"/>
</dbReference>
<organism evidence="6">
    <name type="scientific">uncultured Thiotrichaceae bacterium</name>
    <dbReference type="NCBI Taxonomy" id="298394"/>
    <lineage>
        <taxon>Bacteria</taxon>
        <taxon>Pseudomonadati</taxon>
        <taxon>Pseudomonadota</taxon>
        <taxon>Gammaproteobacteria</taxon>
        <taxon>Thiotrichales</taxon>
        <taxon>Thiotrichaceae</taxon>
        <taxon>environmental samples</taxon>
    </lineage>
</organism>
<dbReference type="PANTHER" id="PTHR14226:SF76">
    <property type="entry name" value="NTE FAMILY PROTEIN RSSA"/>
    <property type="match status" value="1"/>
</dbReference>
<dbReference type="PROSITE" id="PS51635">
    <property type="entry name" value="PNPLA"/>
    <property type="match status" value="1"/>
</dbReference>
<dbReference type="AlphaFoldDB" id="A0A6S6SGB4"/>